<dbReference type="GeneTree" id="ENSGT01150000286915"/>
<dbReference type="InterPro" id="IPR051261">
    <property type="entry name" value="NLR"/>
</dbReference>
<keyword evidence="3" id="KW-0433">Leucine-rich repeat</keyword>
<feature type="domain" description="B30.2/SPRY" evidence="8">
    <location>
        <begin position="993"/>
        <end position="1194"/>
    </location>
</feature>
<evidence type="ECO:0000256" key="1">
    <source>
        <dbReference type="ARBA" id="ARBA00004496"/>
    </source>
</evidence>
<dbReference type="GO" id="GO:0005524">
    <property type="term" value="F:ATP binding"/>
    <property type="evidence" value="ECO:0007669"/>
    <property type="project" value="UniProtKB-KW"/>
</dbReference>
<evidence type="ECO:0000256" key="7">
    <source>
        <dbReference type="SAM" id="MobiDB-lite"/>
    </source>
</evidence>
<dbReference type="SUPFAM" id="SSF47986">
    <property type="entry name" value="DEATH domain"/>
    <property type="match status" value="1"/>
</dbReference>
<dbReference type="SMART" id="SM01288">
    <property type="entry name" value="FISNA"/>
    <property type="match status" value="1"/>
</dbReference>
<dbReference type="InterPro" id="IPR043136">
    <property type="entry name" value="B30.2/SPRY_sf"/>
</dbReference>
<dbReference type="SUPFAM" id="SSF49899">
    <property type="entry name" value="Concanavalin A-like lectins/glucanases"/>
    <property type="match status" value="1"/>
</dbReference>
<dbReference type="Gene3D" id="2.60.120.920">
    <property type="match status" value="1"/>
</dbReference>
<dbReference type="Gene3D" id="3.40.50.300">
    <property type="entry name" value="P-loop containing nucleotide triphosphate hydrolases"/>
    <property type="match status" value="1"/>
</dbReference>
<dbReference type="PROSITE" id="PS50824">
    <property type="entry name" value="DAPIN"/>
    <property type="match status" value="1"/>
</dbReference>
<evidence type="ECO:0000313" key="12">
    <source>
        <dbReference type="Proteomes" id="UP000265100"/>
    </source>
</evidence>
<dbReference type="Pfam" id="PF17779">
    <property type="entry name" value="WHD_NOD2"/>
    <property type="match status" value="1"/>
</dbReference>
<dbReference type="OMA" id="ECIFEAK"/>
<dbReference type="Ensembl" id="ENSACLT00000012035.2">
    <property type="protein sequence ID" value="ENSACLP00000011747.2"/>
    <property type="gene ID" value="ENSACLG00000008038.2"/>
</dbReference>
<evidence type="ECO:0000259" key="8">
    <source>
        <dbReference type="PROSITE" id="PS50188"/>
    </source>
</evidence>
<dbReference type="SMART" id="SM01289">
    <property type="entry name" value="PYRIN"/>
    <property type="match status" value="1"/>
</dbReference>
<dbReference type="Pfam" id="PF00622">
    <property type="entry name" value="SPRY"/>
    <property type="match status" value="1"/>
</dbReference>
<dbReference type="Gene3D" id="3.80.10.10">
    <property type="entry name" value="Ribonuclease Inhibitor"/>
    <property type="match status" value="2"/>
</dbReference>
<dbReference type="InterPro" id="IPR003877">
    <property type="entry name" value="SPRY_dom"/>
</dbReference>
<feature type="region of interest" description="Disordered" evidence="7">
    <location>
        <begin position="1"/>
        <end position="57"/>
    </location>
</feature>
<dbReference type="InterPro" id="IPR027417">
    <property type="entry name" value="P-loop_NTPase"/>
</dbReference>
<dbReference type="InterPro" id="IPR041267">
    <property type="entry name" value="NLRP_HD2"/>
</dbReference>
<dbReference type="PANTHER" id="PTHR24106">
    <property type="entry name" value="NACHT, LRR AND CARD DOMAINS-CONTAINING"/>
    <property type="match status" value="1"/>
</dbReference>
<dbReference type="AlphaFoldDB" id="A0A3P8P427"/>
<accession>A0A3P8P427</accession>
<dbReference type="Pfam" id="PF14484">
    <property type="entry name" value="FISNA"/>
    <property type="match status" value="1"/>
</dbReference>
<evidence type="ECO:0000256" key="2">
    <source>
        <dbReference type="ARBA" id="ARBA00022490"/>
    </source>
</evidence>
<dbReference type="SMART" id="SM00368">
    <property type="entry name" value="LRR_RI"/>
    <property type="match status" value="7"/>
</dbReference>
<dbReference type="STRING" id="8154.ENSACLP00000011747"/>
<dbReference type="PROSITE" id="PS50837">
    <property type="entry name" value="NACHT"/>
    <property type="match status" value="1"/>
</dbReference>
<feature type="domain" description="Pyrin" evidence="9">
    <location>
        <begin position="65"/>
        <end position="118"/>
    </location>
</feature>
<dbReference type="InterPro" id="IPR001870">
    <property type="entry name" value="B30.2/SPRY"/>
</dbReference>
<comment type="subcellular location">
    <subcellularLocation>
        <location evidence="1">Cytoplasm</location>
    </subcellularLocation>
</comment>
<dbReference type="FunFam" id="3.40.50.300:FF:001524">
    <property type="entry name" value="Si:dkey-126g1.7"/>
    <property type="match status" value="1"/>
</dbReference>
<feature type="domain" description="NACHT" evidence="10">
    <location>
        <begin position="226"/>
        <end position="360"/>
    </location>
</feature>
<reference evidence="11" key="3">
    <citation type="submission" date="2025-09" db="UniProtKB">
        <authorList>
            <consortium name="Ensembl"/>
        </authorList>
    </citation>
    <scope>IDENTIFICATION</scope>
</reference>
<dbReference type="Proteomes" id="UP000265100">
    <property type="component" value="Chromosome 3"/>
</dbReference>
<protein>
    <recommendedName>
        <fullName evidence="13">B30.2/SPRY domain-containing protein</fullName>
    </recommendedName>
</protein>
<evidence type="ECO:0000256" key="3">
    <source>
        <dbReference type="ARBA" id="ARBA00022614"/>
    </source>
</evidence>
<dbReference type="PROSITE" id="PS50188">
    <property type="entry name" value="B302_SPRY"/>
    <property type="match status" value="1"/>
</dbReference>
<evidence type="ECO:0000259" key="9">
    <source>
        <dbReference type="PROSITE" id="PS50824"/>
    </source>
</evidence>
<evidence type="ECO:0008006" key="13">
    <source>
        <dbReference type="Google" id="ProtNLM"/>
    </source>
</evidence>
<evidence type="ECO:0000313" key="11">
    <source>
        <dbReference type="Ensembl" id="ENSACLP00000011747.2"/>
    </source>
</evidence>
<dbReference type="InterPro" id="IPR011029">
    <property type="entry name" value="DEATH-like_dom_sf"/>
</dbReference>
<reference evidence="11" key="1">
    <citation type="submission" date="2018-05" db="EMBL/GenBank/DDBJ databases">
        <authorList>
            <person name="Datahose"/>
        </authorList>
    </citation>
    <scope>NUCLEOTIDE SEQUENCE</scope>
</reference>
<evidence type="ECO:0000256" key="6">
    <source>
        <dbReference type="ARBA" id="ARBA00022840"/>
    </source>
</evidence>
<dbReference type="Pfam" id="PF05729">
    <property type="entry name" value="NACHT"/>
    <property type="match status" value="1"/>
</dbReference>
<sequence length="1199" mass="134182">MDQCEDREEGVPPSKRARESQTNAQRNQPGPPPSDESKDMGDEFKEDICPPAERSKTEEAVGVQLLEMLNNLGDEELKHFQFYLQNDPGDDFPKVFKRQLENADRLKTVTLVLRTYAGNEMEVASSILKRMNEEALQKCHRHLKFKCNLKKKFQCVFEGIAKAGNPTLLNQIYTELYITEGGTAEVNDEHEVIQIETASRKPDRPETKIGQEDIFKASPGRDEPIRTVLTKGVGGIGKTVLTQKYTLDWAEDKANQDIQFIFPFTFRELNVLEEEKFSLVGLVHRFFTETKEAGICRFEDFQVVFIFDGLDECRLPLDFHKTTILTDPRESTSVDVLLINLIRGKLLPSAHLWITTRPAAANQIPPDCVGMVTEIRGFTDPQKEEYFRKRFRDEEQASRIISHIKTSRSLHIMCHIPVFCWITATVLEDVLETREGGQLPKTLTEMYIHFLVVQAKVKKVKYDGGAETDPHWSPESRKMMESLGKLAFDHLQKGNLIFYESDLTECGIDIRAASVYSGVFTQIFKEERGLYQDKVFCFIHLSVQEFLAALHVQTIINSGLNLLEDQKMNSKKSETKESSEKHFYQSAVNMALRSPNGHLDLFLRFLLGLSLQTNRALLRGLLTQTGGSSQTNRETVEYIKGKLSENLSAEKSINLFHCLNELNDHSLVEQVQQSLRSGSLSTDELSPAQWSALAFILLSSGEDVDVFDLKKYSASEEALLELLPVVKASNKAMLSVCELSKTGCEALKSVLSLKSSSLRELDLSINSLDDSGVKLLSAALRSTSCKLNALRLSLSNLSERSSETLSAGLQNLNCKLITLSLMGCKFSKGSCEALSSVLSSQSSSLRELDLSNSELQDSGMKILSEGIKTSQCTLETLRLSSCFLSEGSCEALSSALSSQSSSLKELNLSNNNLQDLGVKLLSAALQSPQCNLETLSLSGCLIKEEGCTSLISALIANPSHLRELDLSYNHTVDSGMTLLSYGKQELPSLDTLRLEPAGEQWLTPGLRKYSCQLTIDTNTVHRWLKLSDNNTKVTRVWDTFSYPDHPDRFNWHPQLLCENGLTGRCYWEVEWSRSVHISVSYRRIIRKGKGIDCVLGYNAHSWSLRCSGFGPHSVCHNKRETPISSSSSSSVSNRVAVYVDCPAGTLSFYRVSSDTLIHLHTFNTTFTETLYPGFAFGYDSSVSLCSVECKESPPVRETL</sequence>
<dbReference type="Pfam" id="PF17776">
    <property type="entry name" value="NLRC4_HD2"/>
    <property type="match status" value="1"/>
</dbReference>
<dbReference type="Bgee" id="ENSACLG00000008038">
    <property type="expression patterns" value="Expressed in zone of skin and 3 other cell types or tissues"/>
</dbReference>
<dbReference type="InterPro" id="IPR006574">
    <property type="entry name" value="PRY"/>
</dbReference>
<keyword evidence="4" id="KW-0677">Repeat</keyword>
<dbReference type="GO" id="GO:0005737">
    <property type="term" value="C:cytoplasm"/>
    <property type="evidence" value="ECO:0007669"/>
    <property type="project" value="UniProtKB-SubCell"/>
</dbReference>
<evidence type="ECO:0000256" key="5">
    <source>
        <dbReference type="ARBA" id="ARBA00022741"/>
    </source>
</evidence>
<dbReference type="InterPro" id="IPR041075">
    <property type="entry name" value="NOD1/2_WH"/>
</dbReference>
<evidence type="ECO:0000259" key="10">
    <source>
        <dbReference type="PROSITE" id="PS50837"/>
    </source>
</evidence>
<keyword evidence="5" id="KW-0547">Nucleotide-binding</keyword>
<keyword evidence="2" id="KW-0963">Cytoplasm</keyword>
<dbReference type="InterPro" id="IPR013320">
    <property type="entry name" value="ConA-like_dom_sf"/>
</dbReference>
<reference evidence="11" key="2">
    <citation type="submission" date="2025-08" db="UniProtKB">
        <authorList>
            <consortium name="Ensembl"/>
        </authorList>
    </citation>
    <scope>IDENTIFICATION</scope>
</reference>
<dbReference type="SMART" id="SM00449">
    <property type="entry name" value="SPRY"/>
    <property type="match status" value="1"/>
</dbReference>
<dbReference type="InterPro" id="IPR032675">
    <property type="entry name" value="LRR_dom_sf"/>
</dbReference>
<organism evidence="11 12">
    <name type="scientific">Astatotilapia calliptera</name>
    <name type="common">Eastern happy</name>
    <name type="synonym">Chromis callipterus</name>
    <dbReference type="NCBI Taxonomy" id="8154"/>
    <lineage>
        <taxon>Eukaryota</taxon>
        <taxon>Metazoa</taxon>
        <taxon>Chordata</taxon>
        <taxon>Craniata</taxon>
        <taxon>Vertebrata</taxon>
        <taxon>Euteleostomi</taxon>
        <taxon>Actinopterygii</taxon>
        <taxon>Neopterygii</taxon>
        <taxon>Teleostei</taxon>
        <taxon>Neoteleostei</taxon>
        <taxon>Acanthomorphata</taxon>
        <taxon>Ovalentaria</taxon>
        <taxon>Cichlomorphae</taxon>
        <taxon>Cichliformes</taxon>
        <taxon>Cichlidae</taxon>
        <taxon>African cichlids</taxon>
        <taxon>Pseudocrenilabrinae</taxon>
        <taxon>Haplochromini</taxon>
        <taxon>Astatotilapia</taxon>
    </lineage>
</organism>
<dbReference type="SMART" id="SM00589">
    <property type="entry name" value="PRY"/>
    <property type="match status" value="1"/>
</dbReference>
<evidence type="ECO:0000256" key="4">
    <source>
        <dbReference type="ARBA" id="ARBA00022737"/>
    </source>
</evidence>
<proteinExistence type="predicted"/>
<keyword evidence="6" id="KW-0067">ATP-binding</keyword>
<dbReference type="Pfam" id="PF02758">
    <property type="entry name" value="PYRIN"/>
    <property type="match status" value="1"/>
</dbReference>
<dbReference type="Pfam" id="PF13765">
    <property type="entry name" value="PRY"/>
    <property type="match status" value="1"/>
</dbReference>
<dbReference type="InterPro" id="IPR007111">
    <property type="entry name" value="NACHT_NTPase"/>
</dbReference>
<keyword evidence="12" id="KW-1185">Reference proteome</keyword>
<dbReference type="InterPro" id="IPR029495">
    <property type="entry name" value="NACHT-assoc"/>
</dbReference>
<dbReference type="InterPro" id="IPR001611">
    <property type="entry name" value="Leu-rich_rpt"/>
</dbReference>
<dbReference type="InterPro" id="IPR004020">
    <property type="entry name" value="DAPIN"/>
</dbReference>
<dbReference type="Pfam" id="PF13516">
    <property type="entry name" value="LRR_6"/>
    <property type="match status" value="4"/>
</dbReference>
<name>A0A3P8P427_ASTCA</name>
<dbReference type="SUPFAM" id="SSF52047">
    <property type="entry name" value="RNI-like"/>
    <property type="match status" value="1"/>
</dbReference>
<feature type="compositionally biased region" description="Basic and acidic residues" evidence="7">
    <location>
        <begin position="35"/>
        <end position="57"/>
    </location>
</feature>
<dbReference type="PROSITE" id="PS51450">
    <property type="entry name" value="LRR"/>
    <property type="match status" value="1"/>
</dbReference>
<dbReference type="CDD" id="cd16040">
    <property type="entry name" value="SPRY_PRY_SNTX"/>
    <property type="match status" value="1"/>
</dbReference>